<evidence type="ECO:0000313" key="2">
    <source>
        <dbReference type="EMBL" id="JAI04223.1"/>
    </source>
</evidence>
<sequence length="37" mass="4293">MREINKKSEGITTIKKQSMSRTNEKNILKKGQIKFLA</sequence>
<organism evidence="2">
    <name type="scientific">Anguilla anguilla</name>
    <name type="common">European freshwater eel</name>
    <name type="synonym">Muraena anguilla</name>
    <dbReference type="NCBI Taxonomy" id="7936"/>
    <lineage>
        <taxon>Eukaryota</taxon>
        <taxon>Metazoa</taxon>
        <taxon>Chordata</taxon>
        <taxon>Craniata</taxon>
        <taxon>Vertebrata</taxon>
        <taxon>Euteleostomi</taxon>
        <taxon>Actinopterygii</taxon>
        <taxon>Neopterygii</taxon>
        <taxon>Teleostei</taxon>
        <taxon>Anguilliformes</taxon>
        <taxon>Anguillidae</taxon>
        <taxon>Anguilla</taxon>
    </lineage>
</organism>
<feature type="compositionally biased region" description="Polar residues" evidence="1">
    <location>
        <begin position="10"/>
        <end position="21"/>
    </location>
</feature>
<name>A0A0E9XND2_ANGAN</name>
<dbReference type="EMBL" id="GBXM01004355">
    <property type="protein sequence ID" value="JAI04223.1"/>
    <property type="molecule type" value="Transcribed_RNA"/>
</dbReference>
<accession>A0A0E9XND2</accession>
<reference evidence="2" key="1">
    <citation type="submission" date="2014-11" db="EMBL/GenBank/DDBJ databases">
        <authorList>
            <person name="Amaro Gonzalez C."/>
        </authorList>
    </citation>
    <scope>NUCLEOTIDE SEQUENCE</scope>
</reference>
<feature type="region of interest" description="Disordered" evidence="1">
    <location>
        <begin position="1"/>
        <end position="25"/>
    </location>
</feature>
<evidence type="ECO:0000256" key="1">
    <source>
        <dbReference type="SAM" id="MobiDB-lite"/>
    </source>
</evidence>
<reference evidence="2" key="2">
    <citation type="journal article" date="2015" name="Fish Shellfish Immunol.">
        <title>Early steps in the European eel (Anguilla anguilla)-Vibrio vulnificus interaction in the gills: Role of the RtxA13 toxin.</title>
        <authorList>
            <person name="Callol A."/>
            <person name="Pajuelo D."/>
            <person name="Ebbesson L."/>
            <person name="Teles M."/>
            <person name="MacKenzie S."/>
            <person name="Amaro C."/>
        </authorList>
    </citation>
    <scope>NUCLEOTIDE SEQUENCE</scope>
</reference>
<proteinExistence type="predicted"/>
<dbReference type="AlphaFoldDB" id="A0A0E9XND2"/>
<protein>
    <submittedName>
        <fullName evidence="2">Uncharacterized protein</fullName>
    </submittedName>
</protein>